<feature type="transmembrane region" description="Helical" evidence="2">
    <location>
        <begin position="128"/>
        <end position="151"/>
    </location>
</feature>
<evidence type="ECO:0000256" key="1">
    <source>
        <dbReference type="SAM" id="MobiDB-lite"/>
    </source>
</evidence>
<dbReference type="EMBL" id="WJQU01000002">
    <property type="protein sequence ID" value="KAJ6642469.1"/>
    <property type="molecule type" value="Genomic_DNA"/>
</dbReference>
<evidence type="ECO:0000256" key="2">
    <source>
        <dbReference type="SAM" id="Phobius"/>
    </source>
</evidence>
<organism evidence="3 4">
    <name type="scientific">Pseudolycoriella hygida</name>
    <dbReference type="NCBI Taxonomy" id="35572"/>
    <lineage>
        <taxon>Eukaryota</taxon>
        <taxon>Metazoa</taxon>
        <taxon>Ecdysozoa</taxon>
        <taxon>Arthropoda</taxon>
        <taxon>Hexapoda</taxon>
        <taxon>Insecta</taxon>
        <taxon>Pterygota</taxon>
        <taxon>Neoptera</taxon>
        <taxon>Endopterygota</taxon>
        <taxon>Diptera</taxon>
        <taxon>Nematocera</taxon>
        <taxon>Sciaroidea</taxon>
        <taxon>Sciaridae</taxon>
        <taxon>Pseudolycoriella</taxon>
    </lineage>
</organism>
<gene>
    <name evidence="3" type="ORF">Bhyg_07420</name>
</gene>
<accession>A0A9Q0N2K3</accession>
<protein>
    <submittedName>
        <fullName evidence="3">Uncharacterized protein</fullName>
    </submittedName>
</protein>
<feature type="region of interest" description="Disordered" evidence="1">
    <location>
        <begin position="273"/>
        <end position="360"/>
    </location>
</feature>
<keyword evidence="2" id="KW-0472">Membrane</keyword>
<feature type="transmembrane region" description="Helical" evidence="2">
    <location>
        <begin position="187"/>
        <end position="207"/>
    </location>
</feature>
<dbReference type="AlphaFoldDB" id="A0A9Q0N2K3"/>
<name>A0A9Q0N2K3_9DIPT</name>
<proteinExistence type="predicted"/>
<feature type="transmembrane region" description="Helical" evidence="2">
    <location>
        <begin position="93"/>
        <end position="116"/>
    </location>
</feature>
<feature type="compositionally biased region" description="Polar residues" evidence="1">
    <location>
        <begin position="278"/>
        <end position="289"/>
    </location>
</feature>
<feature type="compositionally biased region" description="Polar residues" evidence="1">
    <location>
        <begin position="351"/>
        <end position="360"/>
    </location>
</feature>
<dbReference type="Proteomes" id="UP001151699">
    <property type="component" value="Chromosome B"/>
</dbReference>
<feature type="compositionally biased region" description="Basic and acidic residues" evidence="1">
    <location>
        <begin position="294"/>
        <end position="328"/>
    </location>
</feature>
<sequence>MYESYAFLRPLVIFAGAIGIFQSLAWISLSIVGLVAYYCNLDFVGMVPSYGTITEITLFRLYFNGPCYQPGLPIVDMSVLNNLNLMTPGGVHAWMWVYLFVSVFWAISSITLITVVTHRYIKIANIFLYIWIFITVALSLMDLAFGILFALDYNDIMFLAHQTPTTDVAGQFVLISAQTASGAMLTIAFRGFILWIINVSLAIYLFAQTFNIFDYNKFQPAEPIGTTNRAFVKDEKSHPIDAFGNRNQPNLWLAPSADQRRTGTALYEDRKRHYENQPLPNNRPANSTFYPPPRSRDDEIELRRDNNNARLVRELSHRNSRPAVRDEPGVPAPDYSPQMPRSNPYDASPLRPTQKQPSRY</sequence>
<reference evidence="3" key="1">
    <citation type="submission" date="2022-07" db="EMBL/GenBank/DDBJ databases">
        <authorList>
            <person name="Trinca V."/>
            <person name="Uliana J.V.C."/>
            <person name="Torres T.T."/>
            <person name="Ward R.J."/>
            <person name="Monesi N."/>
        </authorList>
    </citation>
    <scope>NUCLEOTIDE SEQUENCE</scope>
    <source>
        <strain evidence="3">HSMRA1968</strain>
        <tissue evidence="3">Whole embryos</tissue>
    </source>
</reference>
<feature type="transmembrane region" description="Helical" evidence="2">
    <location>
        <begin position="12"/>
        <end position="38"/>
    </location>
</feature>
<keyword evidence="4" id="KW-1185">Reference proteome</keyword>
<evidence type="ECO:0000313" key="3">
    <source>
        <dbReference type="EMBL" id="KAJ6642469.1"/>
    </source>
</evidence>
<keyword evidence="2" id="KW-0812">Transmembrane</keyword>
<evidence type="ECO:0000313" key="4">
    <source>
        <dbReference type="Proteomes" id="UP001151699"/>
    </source>
</evidence>
<dbReference type="OrthoDB" id="10264154at2759"/>
<comment type="caution">
    <text evidence="3">The sequence shown here is derived from an EMBL/GenBank/DDBJ whole genome shotgun (WGS) entry which is preliminary data.</text>
</comment>
<keyword evidence="2" id="KW-1133">Transmembrane helix</keyword>